<evidence type="ECO:0000313" key="4">
    <source>
        <dbReference type="Proteomes" id="UP000027725"/>
    </source>
</evidence>
<feature type="domain" description="Lnb N-terminal periplasmic" evidence="2">
    <location>
        <begin position="122"/>
        <end position="268"/>
    </location>
</feature>
<dbReference type="eggNOG" id="ENOG502Z7V0">
    <property type="taxonomic scope" value="Bacteria"/>
</dbReference>
<feature type="transmembrane region" description="Helical" evidence="1">
    <location>
        <begin position="34"/>
        <end position="54"/>
    </location>
</feature>
<proteinExistence type="predicted"/>
<comment type="caution">
    <text evidence="3">The sequence shown here is derived from an EMBL/GenBank/DDBJ whole genome shotgun (WGS) entry which is preliminary data.</text>
</comment>
<keyword evidence="1" id="KW-1133">Transmembrane helix</keyword>
<evidence type="ECO:0000259" key="2">
    <source>
        <dbReference type="Pfam" id="PF13387"/>
    </source>
</evidence>
<keyword evidence="1" id="KW-0812">Transmembrane</keyword>
<evidence type="ECO:0000256" key="1">
    <source>
        <dbReference type="SAM" id="Phobius"/>
    </source>
</evidence>
<dbReference type="Proteomes" id="UP000027725">
    <property type="component" value="Unassembled WGS sequence"/>
</dbReference>
<name>A0A074TEX1_9RHOB</name>
<dbReference type="AlphaFoldDB" id="A0A074TEX1"/>
<feature type="transmembrane region" description="Helical" evidence="1">
    <location>
        <begin position="61"/>
        <end position="77"/>
    </location>
</feature>
<sequence length="325" mass="36368">MRRFSKISFHVIFALLLLAGGAWSATALWLNTAGGMRFLGLALLALGMVAIAVARTRRRRLGWVMLAIAGVAVAGWYQTITPRADRIWADDVAHGLHAQVDGNKVTLANLRDFDWHTKDRATQRWITERYDLDQLSSVEMLTSVWDNPNIAHLLVSFGFTTGEHVVFSVEIRREKGEKFSEIGGFFRQFELVLIGATERDIVRLRTDYRAEQVRMYPVTLNPEQRRTMFMSYVTLAQRLEARPEFYNTISANCTTVVYGLARGLKSDLPINVSLILSGRLPEYLDGLGVLGGTGPLPARREAALLPAHAQSAHPGLSYSQAIRVR</sequence>
<organism evidence="3 4">
    <name type="scientific">Thioclava dalianensis</name>
    <dbReference type="NCBI Taxonomy" id="1185766"/>
    <lineage>
        <taxon>Bacteria</taxon>
        <taxon>Pseudomonadati</taxon>
        <taxon>Pseudomonadota</taxon>
        <taxon>Alphaproteobacteria</taxon>
        <taxon>Rhodobacterales</taxon>
        <taxon>Paracoccaceae</taxon>
        <taxon>Thioclava</taxon>
    </lineage>
</organism>
<dbReference type="EMBL" id="JHEH01000025">
    <property type="protein sequence ID" value="KEP68705.1"/>
    <property type="molecule type" value="Genomic_DNA"/>
</dbReference>
<keyword evidence="4" id="KW-1185">Reference proteome</keyword>
<dbReference type="Pfam" id="PF13387">
    <property type="entry name" value="Lnb_N"/>
    <property type="match status" value="1"/>
</dbReference>
<protein>
    <submittedName>
        <fullName evidence="3">Membrane protein</fullName>
    </submittedName>
</protein>
<reference evidence="3 4" key="1">
    <citation type="submission" date="2014-03" db="EMBL/GenBank/DDBJ databases">
        <title>The draft genome sequence of Thioclava dalianensis DLFJ1-1.</title>
        <authorList>
            <person name="Lai Q."/>
            <person name="Shao Z."/>
        </authorList>
    </citation>
    <scope>NUCLEOTIDE SEQUENCE [LARGE SCALE GENOMIC DNA]</scope>
    <source>
        <strain evidence="3 4">DLFJ1-1</strain>
    </source>
</reference>
<dbReference type="STRING" id="1185766.SAMN05216224_107135"/>
<dbReference type="RefSeq" id="WP_038068128.1">
    <property type="nucleotide sequence ID" value="NZ_JHEH01000025.1"/>
</dbReference>
<dbReference type="OrthoDB" id="274718at2"/>
<evidence type="ECO:0000313" key="3">
    <source>
        <dbReference type="EMBL" id="KEP68705.1"/>
    </source>
</evidence>
<gene>
    <name evidence="3" type="ORF">DL1_09020</name>
</gene>
<keyword evidence="1" id="KW-0472">Membrane</keyword>
<dbReference type="InterPro" id="IPR025178">
    <property type="entry name" value="Lnb_N"/>
</dbReference>
<accession>A0A074TEX1</accession>